<dbReference type="NCBIfam" id="NF001242">
    <property type="entry name" value="PRK00216.1-3"/>
    <property type="match status" value="1"/>
</dbReference>
<sequence length="253" mass="28170">MTDQKDSQDKTHFGYEQVNVEEKQAKVADVFHSVASKYDVMNDLMSGGVHRIWKRLTIEQSGVRRGHKVLDIAGGTGDLTMRFSRLVGPDGKVVLADINDSMLKVGRDRLLDRGITGNVEFVQANAEELPFPDNTFDCITIAFGLRNVTHKDRALASMARVLKPGGKVMVLEFSKTDNPVLTKAYDFYSFSLLPKIGKLIAGDEESYRYLAESIRMHPDQETLKNMMTEAGLVQCKYQNMTGGIVALHTGIKP</sequence>
<comment type="similarity">
    <text evidence="6">Belongs to the class I-like SAM-binding methyltransferase superfamily. MenG/UbiE family.</text>
</comment>
<dbReference type="PROSITE" id="PS01184">
    <property type="entry name" value="UBIE_2"/>
    <property type="match status" value="1"/>
</dbReference>
<dbReference type="InterPro" id="IPR029063">
    <property type="entry name" value="SAM-dependent_MTases_sf"/>
</dbReference>
<dbReference type="SUPFAM" id="SSF53335">
    <property type="entry name" value="S-adenosyl-L-methionine-dependent methyltransferases"/>
    <property type="match status" value="1"/>
</dbReference>
<evidence type="ECO:0000256" key="2">
    <source>
        <dbReference type="ARBA" id="ARBA00022603"/>
    </source>
</evidence>
<protein>
    <recommendedName>
        <fullName evidence="6">Ubiquinone/menaquinone biosynthesis C-methyltransferase UbiE</fullName>
        <ecNumber evidence="6">2.1.1.163</ecNumber>
        <ecNumber evidence="6">2.1.1.201</ecNumber>
    </recommendedName>
    <alternativeName>
        <fullName evidence="6">2-methoxy-6-polyprenyl-1,4-benzoquinol methylase</fullName>
    </alternativeName>
    <alternativeName>
        <fullName evidence="6">Demethylmenaquinone methyltransferase</fullName>
    </alternativeName>
</protein>
<dbReference type="GO" id="GO:0043770">
    <property type="term" value="F:demethylmenaquinone methyltransferase activity"/>
    <property type="evidence" value="ECO:0007669"/>
    <property type="project" value="UniProtKB-UniRule"/>
</dbReference>
<keyword evidence="4 6" id="KW-0831">Ubiquinone biosynthesis</keyword>
<keyword evidence="1 6" id="KW-0474">Menaquinone biosynthesis</keyword>
<dbReference type="GO" id="GO:0008425">
    <property type="term" value="F:2-methoxy-6-polyprenyl-1,4-benzoquinol methyltransferase activity"/>
    <property type="evidence" value="ECO:0007669"/>
    <property type="project" value="UniProtKB-UniRule"/>
</dbReference>
<gene>
    <name evidence="6 7" type="primary">ubiE</name>
    <name evidence="7" type="ORF">EHS89_18670</name>
</gene>
<dbReference type="UniPathway" id="UPA00079">
    <property type="reaction ID" value="UER00169"/>
</dbReference>
<dbReference type="InterPro" id="IPR004033">
    <property type="entry name" value="UbiE/COQ5_MeTrFase"/>
</dbReference>
<dbReference type="InterPro" id="IPR023576">
    <property type="entry name" value="UbiE/COQ5_MeTrFase_CS"/>
</dbReference>
<dbReference type="Pfam" id="PF01209">
    <property type="entry name" value="Ubie_methyltran"/>
    <property type="match status" value="1"/>
</dbReference>
<dbReference type="PANTHER" id="PTHR43591:SF24">
    <property type="entry name" value="2-METHOXY-6-POLYPRENYL-1,4-BENZOQUINOL METHYLASE, MITOCHONDRIAL"/>
    <property type="match status" value="1"/>
</dbReference>
<comment type="function">
    <text evidence="6">Methyltransferase required for the conversion of demethylmenaquinol (DMKH2) to menaquinol (MKH2) and the conversion of 2-polyprenyl-6-methoxy-1,4-benzoquinol (DDMQH2) to 2-polyprenyl-3-methyl-6-methoxy-1,4-benzoquinol (DMQH2).</text>
</comment>
<dbReference type="NCBIfam" id="NF001240">
    <property type="entry name" value="PRK00216.1-1"/>
    <property type="match status" value="1"/>
</dbReference>
<evidence type="ECO:0000256" key="5">
    <source>
        <dbReference type="ARBA" id="ARBA00022691"/>
    </source>
</evidence>
<dbReference type="Proteomes" id="UP000267535">
    <property type="component" value="Unassembled WGS sequence"/>
</dbReference>
<dbReference type="NCBIfam" id="NF001244">
    <property type="entry name" value="PRK00216.1-5"/>
    <property type="match status" value="1"/>
</dbReference>
<evidence type="ECO:0000313" key="7">
    <source>
        <dbReference type="EMBL" id="RRC97234.1"/>
    </source>
</evidence>
<proteinExistence type="inferred from homology"/>
<dbReference type="FunFam" id="3.40.50.150:FF:000014">
    <property type="entry name" value="Ubiquinone/menaquinone biosynthesis C-methyltransferase UbiE"/>
    <property type="match status" value="1"/>
</dbReference>
<dbReference type="PANTHER" id="PTHR43591">
    <property type="entry name" value="METHYLTRANSFERASE"/>
    <property type="match status" value="1"/>
</dbReference>
<evidence type="ECO:0000256" key="3">
    <source>
        <dbReference type="ARBA" id="ARBA00022679"/>
    </source>
</evidence>
<feature type="binding site" evidence="6">
    <location>
        <position position="76"/>
    </location>
    <ligand>
        <name>S-adenosyl-L-methionine</name>
        <dbReference type="ChEBI" id="CHEBI:59789"/>
    </ligand>
</feature>
<dbReference type="GO" id="GO:0009234">
    <property type="term" value="P:menaquinone biosynthetic process"/>
    <property type="evidence" value="ECO:0007669"/>
    <property type="project" value="UniProtKB-UniRule"/>
</dbReference>
<evidence type="ECO:0000313" key="8">
    <source>
        <dbReference type="Proteomes" id="UP000267535"/>
    </source>
</evidence>
<dbReference type="AlphaFoldDB" id="A0A3P1SJN7"/>
<dbReference type="OrthoDB" id="9808140at2"/>
<comment type="pathway">
    <text evidence="6">Quinol/quinone metabolism; menaquinone biosynthesis; menaquinol from 1,4-dihydroxy-2-naphthoate: step 2/2.</text>
</comment>
<keyword evidence="2 6" id="KW-0489">Methyltransferase</keyword>
<reference evidence="7 8" key="1">
    <citation type="submission" date="2018-11" db="EMBL/GenBank/DDBJ databases">
        <title>The draft genome sequence of Amphritea balenae JAMM 1525T.</title>
        <authorList>
            <person name="Fang Z."/>
            <person name="Zhang Y."/>
            <person name="Han X."/>
        </authorList>
    </citation>
    <scope>NUCLEOTIDE SEQUENCE [LARGE SCALE GENOMIC DNA]</scope>
    <source>
        <strain evidence="7 8">JAMM 1525</strain>
    </source>
</reference>
<keyword evidence="3 6" id="KW-0808">Transferase</keyword>
<comment type="catalytic activity">
    <reaction evidence="6">
        <text>a 2-demethylmenaquinol + S-adenosyl-L-methionine = a menaquinol + S-adenosyl-L-homocysteine + H(+)</text>
        <dbReference type="Rhea" id="RHEA:42640"/>
        <dbReference type="Rhea" id="RHEA-COMP:9539"/>
        <dbReference type="Rhea" id="RHEA-COMP:9563"/>
        <dbReference type="ChEBI" id="CHEBI:15378"/>
        <dbReference type="ChEBI" id="CHEBI:18151"/>
        <dbReference type="ChEBI" id="CHEBI:55437"/>
        <dbReference type="ChEBI" id="CHEBI:57856"/>
        <dbReference type="ChEBI" id="CHEBI:59789"/>
        <dbReference type="EC" id="2.1.1.163"/>
    </reaction>
</comment>
<comment type="pathway">
    <text evidence="6">Cofactor biosynthesis; ubiquinone biosynthesis.</text>
</comment>
<name>A0A3P1SJN7_9GAMM</name>
<dbReference type="Gene3D" id="3.40.50.150">
    <property type="entry name" value="Vaccinia Virus protein VP39"/>
    <property type="match status" value="1"/>
</dbReference>
<comment type="caution">
    <text evidence="6">Lacks conserved residue(s) required for the propagation of feature annotation.</text>
</comment>
<comment type="caution">
    <text evidence="7">The sequence shown here is derived from an EMBL/GenBank/DDBJ whole genome shotgun (WGS) entry which is preliminary data.</text>
</comment>
<keyword evidence="5 6" id="KW-0949">S-adenosyl-L-methionine</keyword>
<dbReference type="PROSITE" id="PS01183">
    <property type="entry name" value="UBIE_1"/>
    <property type="match status" value="1"/>
</dbReference>
<dbReference type="PROSITE" id="PS51608">
    <property type="entry name" value="SAM_MT_UBIE"/>
    <property type="match status" value="1"/>
</dbReference>
<dbReference type="EC" id="2.1.1.163" evidence="6"/>
<keyword evidence="8" id="KW-1185">Reference proteome</keyword>
<feature type="binding site" evidence="6">
    <location>
        <begin position="125"/>
        <end position="126"/>
    </location>
    <ligand>
        <name>S-adenosyl-L-methionine</name>
        <dbReference type="ChEBI" id="CHEBI:59789"/>
    </ligand>
</feature>
<evidence type="ECO:0000256" key="4">
    <source>
        <dbReference type="ARBA" id="ARBA00022688"/>
    </source>
</evidence>
<dbReference type="NCBIfam" id="TIGR01934">
    <property type="entry name" value="MenG_MenH_UbiE"/>
    <property type="match status" value="1"/>
</dbReference>
<dbReference type="EC" id="2.1.1.201" evidence="6"/>
<dbReference type="HAMAP" id="MF_01813">
    <property type="entry name" value="MenG_UbiE_methyltr"/>
    <property type="match status" value="1"/>
</dbReference>
<feature type="binding site" evidence="6">
    <location>
        <position position="97"/>
    </location>
    <ligand>
        <name>S-adenosyl-L-methionine</name>
        <dbReference type="ChEBI" id="CHEBI:59789"/>
    </ligand>
</feature>
<dbReference type="EMBL" id="RQXV01000013">
    <property type="protein sequence ID" value="RRC97234.1"/>
    <property type="molecule type" value="Genomic_DNA"/>
</dbReference>
<organism evidence="7 8">
    <name type="scientific">Amphritea balenae</name>
    <dbReference type="NCBI Taxonomy" id="452629"/>
    <lineage>
        <taxon>Bacteria</taxon>
        <taxon>Pseudomonadati</taxon>
        <taxon>Pseudomonadota</taxon>
        <taxon>Gammaproteobacteria</taxon>
        <taxon>Oceanospirillales</taxon>
        <taxon>Oceanospirillaceae</taxon>
        <taxon>Amphritea</taxon>
    </lineage>
</organism>
<accession>A0A3P1SJN7</accession>
<evidence type="ECO:0000256" key="1">
    <source>
        <dbReference type="ARBA" id="ARBA00022428"/>
    </source>
</evidence>
<dbReference type="RefSeq" id="WP_124927692.1">
    <property type="nucleotide sequence ID" value="NZ_BMOH01000002.1"/>
</dbReference>
<comment type="catalytic activity">
    <reaction evidence="6">
        <text>a 2-methoxy-6-(all-trans-polyprenyl)benzene-1,4-diol + S-adenosyl-L-methionine = a 5-methoxy-2-methyl-3-(all-trans-polyprenyl)benzene-1,4-diol + S-adenosyl-L-homocysteine + H(+)</text>
        <dbReference type="Rhea" id="RHEA:28286"/>
        <dbReference type="Rhea" id="RHEA-COMP:10858"/>
        <dbReference type="Rhea" id="RHEA-COMP:10859"/>
        <dbReference type="ChEBI" id="CHEBI:15378"/>
        <dbReference type="ChEBI" id="CHEBI:57856"/>
        <dbReference type="ChEBI" id="CHEBI:59789"/>
        <dbReference type="ChEBI" id="CHEBI:84166"/>
        <dbReference type="ChEBI" id="CHEBI:84167"/>
        <dbReference type="EC" id="2.1.1.201"/>
    </reaction>
</comment>
<evidence type="ECO:0000256" key="6">
    <source>
        <dbReference type="HAMAP-Rule" id="MF_01813"/>
    </source>
</evidence>
<dbReference type="GO" id="GO:0032259">
    <property type="term" value="P:methylation"/>
    <property type="evidence" value="ECO:0007669"/>
    <property type="project" value="UniProtKB-KW"/>
</dbReference>
<dbReference type="UniPathway" id="UPA00232"/>
<dbReference type="CDD" id="cd02440">
    <property type="entry name" value="AdoMet_MTases"/>
    <property type="match status" value="1"/>
</dbReference>
<dbReference type="GO" id="GO:0009060">
    <property type="term" value="P:aerobic respiration"/>
    <property type="evidence" value="ECO:0007669"/>
    <property type="project" value="UniProtKB-UniRule"/>
</dbReference>